<comment type="similarity">
    <text evidence="1 6">Belongs to the MsrB Met sulfoxide reductase family.</text>
</comment>
<feature type="chain" id="PRO_5017666670" description="Peptide methionine sulfoxide reductase MsrB" evidence="7">
    <location>
        <begin position="21"/>
        <end position="183"/>
    </location>
</feature>
<feature type="binding site" evidence="6">
    <location>
        <position position="100"/>
    </location>
    <ligand>
        <name>Zn(2+)</name>
        <dbReference type="ChEBI" id="CHEBI:29105"/>
    </ligand>
</feature>
<feature type="binding site" evidence="6">
    <location>
        <position position="103"/>
    </location>
    <ligand>
        <name>Zn(2+)</name>
        <dbReference type="ChEBI" id="CHEBI:29105"/>
    </ligand>
</feature>
<comment type="catalytic activity">
    <reaction evidence="5 6">
        <text>L-methionyl-[protein] + [thioredoxin]-disulfide + H2O = L-methionyl-(R)-S-oxide-[protein] + [thioredoxin]-dithiol</text>
        <dbReference type="Rhea" id="RHEA:24164"/>
        <dbReference type="Rhea" id="RHEA-COMP:10698"/>
        <dbReference type="Rhea" id="RHEA-COMP:10700"/>
        <dbReference type="Rhea" id="RHEA-COMP:12313"/>
        <dbReference type="Rhea" id="RHEA-COMP:12314"/>
        <dbReference type="ChEBI" id="CHEBI:15377"/>
        <dbReference type="ChEBI" id="CHEBI:16044"/>
        <dbReference type="ChEBI" id="CHEBI:29950"/>
        <dbReference type="ChEBI" id="CHEBI:45764"/>
        <dbReference type="ChEBI" id="CHEBI:50058"/>
        <dbReference type="EC" id="1.8.4.12"/>
    </reaction>
</comment>
<evidence type="ECO:0000256" key="2">
    <source>
        <dbReference type="ARBA" id="ARBA00022723"/>
    </source>
</evidence>
<organism evidence="9 10">
    <name type="scientific">Pontibacter diazotrophicus</name>
    <dbReference type="NCBI Taxonomy" id="1400979"/>
    <lineage>
        <taxon>Bacteria</taxon>
        <taxon>Pseudomonadati</taxon>
        <taxon>Bacteroidota</taxon>
        <taxon>Cytophagia</taxon>
        <taxon>Cytophagales</taxon>
        <taxon>Hymenobacteraceae</taxon>
        <taxon>Pontibacter</taxon>
    </lineage>
</organism>
<dbReference type="SUPFAM" id="SSF51316">
    <property type="entry name" value="Mss4-like"/>
    <property type="match status" value="1"/>
</dbReference>
<evidence type="ECO:0000256" key="1">
    <source>
        <dbReference type="ARBA" id="ARBA00007174"/>
    </source>
</evidence>
<feature type="binding site" evidence="6">
    <location>
        <position position="149"/>
    </location>
    <ligand>
        <name>Zn(2+)</name>
        <dbReference type="ChEBI" id="CHEBI:29105"/>
    </ligand>
</feature>
<comment type="caution">
    <text evidence="9">The sequence shown here is derived from an EMBL/GenBank/DDBJ whole genome shotgun (WGS) entry which is preliminary data.</text>
</comment>
<dbReference type="HAMAP" id="MF_01400">
    <property type="entry name" value="MsrB"/>
    <property type="match status" value="1"/>
</dbReference>
<evidence type="ECO:0000256" key="6">
    <source>
        <dbReference type="HAMAP-Rule" id="MF_01400"/>
    </source>
</evidence>
<dbReference type="GO" id="GO:0033743">
    <property type="term" value="F:peptide-methionine (R)-S-oxide reductase activity"/>
    <property type="evidence" value="ECO:0007669"/>
    <property type="project" value="UniProtKB-UniRule"/>
</dbReference>
<dbReference type="InterPro" id="IPR002579">
    <property type="entry name" value="Met_Sox_Rdtase_MsrB_dom"/>
</dbReference>
<name>A0A3D8L8V4_9BACT</name>
<keyword evidence="10" id="KW-1185">Reference proteome</keyword>
<dbReference type="PANTHER" id="PTHR10173">
    <property type="entry name" value="METHIONINE SULFOXIDE REDUCTASE"/>
    <property type="match status" value="1"/>
</dbReference>
<dbReference type="EC" id="1.8.4.12" evidence="6"/>
<keyword evidence="2 6" id="KW-0479">Metal-binding</keyword>
<keyword evidence="4 6" id="KW-0560">Oxidoreductase</keyword>
<dbReference type="PROSITE" id="PS51790">
    <property type="entry name" value="MSRB"/>
    <property type="match status" value="1"/>
</dbReference>
<dbReference type="GO" id="GO:0006979">
    <property type="term" value="P:response to oxidative stress"/>
    <property type="evidence" value="ECO:0007669"/>
    <property type="project" value="InterPro"/>
</dbReference>
<dbReference type="EMBL" id="QRGR01000024">
    <property type="protein sequence ID" value="RDV13422.1"/>
    <property type="molecule type" value="Genomic_DNA"/>
</dbReference>
<dbReference type="GO" id="GO:0030091">
    <property type="term" value="P:protein repair"/>
    <property type="evidence" value="ECO:0007669"/>
    <property type="project" value="InterPro"/>
</dbReference>
<feature type="domain" description="MsrB" evidence="8">
    <location>
        <begin position="61"/>
        <end position="183"/>
    </location>
</feature>
<feature type="signal peptide" evidence="7">
    <location>
        <begin position="1"/>
        <end position="20"/>
    </location>
</feature>
<evidence type="ECO:0000256" key="7">
    <source>
        <dbReference type="SAM" id="SignalP"/>
    </source>
</evidence>
<gene>
    <name evidence="6 9" type="primary">msrB</name>
    <name evidence="9" type="ORF">DXT99_19725</name>
</gene>
<proteinExistence type="inferred from homology"/>
<dbReference type="GO" id="GO:0005737">
    <property type="term" value="C:cytoplasm"/>
    <property type="evidence" value="ECO:0007669"/>
    <property type="project" value="TreeGrafter"/>
</dbReference>
<accession>A0A3D8L8V4</accession>
<evidence type="ECO:0000256" key="5">
    <source>
        <dbReference type="ARBA" id="ARBA00048488"/>
    </source>
</evidence>
<dbReference type="PANTHER" id="PTHR10173:SF57">
    <property type="entry name" value="PEPTIDE-METHIONINE (R)-S-OXIDE REDUCTASE"/>
    <property type="match status" value="1"/>
</dbReference>
<feature type="active site" description="Nucleophile" evidence="6">
    <location>
        <position position="172"/>
    </location>
</feature>
<evidence type="ECO:0000256" key="4">
    <source>
        <dbReference type="ARBA" id="ARBA00023002"/>
    </source>
</evidence>
<evidence type="ECO:0000313" key="10">
    <source>
        <dbReference type="Proteomes" id="UP000256708"/>
    </source>
</evidence>
<feature type="binding site" evidence="6">
    <location>
        <position position="152"/>
    </location>
    <ligand>
        <name>Zn(2+)</name>
        <dbReference type="ChEBI" id="CHEBI:29105"/>
    </ligand>
</feature>
<evidence type="ECO:0000256" key="3">
    <source>
        <dbReference type="ARBA" id="ARBA00022833"/>
    </source>
</evidence>
<dbReference type="Gene3D" id="2.170.150.20">
    <property type="entry name" value="Peptide methionine sulfoxide reductase"/>
    <property type="match status" value="1"/>
</dbReference>
<dbReference type="InterPro" id="IPR011057">
    <property type="entry name" value="Mss4-like_sf"/>
</dbReference>
<dbReference type="GO" id="GO:0008270">
    <property type="term" value="F:zinc ion binding"/>
    <property type="evidence" value="ECO:0007669"/>
    <property type="project" value="UniProtKB-UniRule"/>
</dbReference>
<dbReference type="Proteomes" id="UP000256708">
    <property type="component" value="Unassembled WGS sequence"/>
</dbReference>
<dbReference type="FunFam" id="2.170.150.20:FF:000001">
    <property type="entry name" value="Peptide methionine sulfoxide reductase MsrB"/>
    <property type="match status" value="1"/>
</dbReference>
<reference evidence="10" key="1">
    <citation type="submission" date="2018-08" db="EMBL/GenBank/DDBJ databases">
        <authorList>
            <person name="Liu Z.-W."/>
            <person name="Du Z.-J."/>
        </authorList>
    </citation>
    <scope>NUCLEOTIDE SEQUENCE [LARGE SCALE GENOMIC DNA]</scope>
    <source>
        <strain evidence="10">H4X</strain>
    </source>
</reference>
<evidence type="ECO:0000259" key="8">
    <source>
        <dbReference type="PROSITE" id="PS51790"/>
    </source>
</evidence>
<protein>
    <recommendedName>
        <fullName evidence="6">Peptide methionine sulfoxide reductase MsrB</fullName>
        <ecNumber evidence="6">1.8.4.12</ecNumber>
    </recommendedName>
    <alternativeName>
        <fullName evidence="6">Peptide-methionine (R)-S-oxide reductase</fullName>
    </alternativeName>
</protein>
<dbReference type="AlphaFoldDB" id="A0A3D8L8V4"/>
<dbReference type="OrthoDB" id="4174719at2"/>
<keyword evidence="3 6" id="KW-0862">Zinc</keyword>
<dbReference type="RefSeq" id="WP_115567309.1">
    <property type="nucleotide sequence ID" value="NZ_QRGR01000024.1"/>
</dbReference>
<evidence type="ECO:0000313" key="9">
    <source>
        <dbReference type="EMBL" id="RDV13422.1"/>
    </source>
</evidence>
<dbReference type="InterPro" id="IPR028427">
    <property type="entry name" value="Met_Sox_Rdtase_MsrB"/>
</dbReference>
<dbReference type="NCBIfam" id="TIGR00357">
    <property type="entry name" value="peptide-methionine (R)-S-oxide reductase MsrB"/>
    <property type="match status" value="1"/>
</dbReference>
<keyword evidence="7" id="KW-0732">Signal</keyword>
<sequence length="183" mass="20508">MKTLYYLILFTGVLNLGACAQQENTTERALTTATAGNNPLPDEVVRELNEQALGDTVVKTEAEWRKELTTEEYFVLRQEGTERAFDNEYDANKRRGVYACAACGNPMFTSETKFDSGTGWPSFYAPISEKRVKEVDERAMGMVRTEVECARCGSHIGHVFPDGPKPTGLRYCLNSVALDFDER</sequence>
<dbReference type="Pfam" id="PF01641">
    <property type="entry name" value="SelR"/>
    <property type="match status" value="1"/>
</dbReference>
<comment type="cofactor">
    <cofactor evidence="6">
        <name>Zn(2+)</name>
        <dbReference type="ChEBI" id="CHEBI:29105"/>
    </cofactor>
    <text evidence="6">Binds 1 zinc ion per subunit. The zinc ion is important for the structural integrity of the protein.</text>
</comment>